<keyword evidence="4" id="KW-0813">Transport</keyword>
<dbReference type="AlphaFoldDB" id="A0A5M6DG15"/>
<keyword evidence="7" id="KW-0653">Protein transport</keyword>
<evidence type="ECO:0000256" key="10">
    <source>
        <dbReference type="ARBA" id="ARBA00023136"/>
    </source>
</evidence>
<evidence type="ECO:0000256" key="1">
    <source>
        <dbReference type="ARBA" id="ARBA00004162"/>
    </source>
</evidence>
<dbReference type="RefSeq" id="WP_150089203.1">
    <property type="nucleotide sequence ID" value="NZ_VWSF01000011.1"/>
</dbReference>
<keyword evidence="10 11" id="KW-0472">Membrane</keyword>
<evidence type="ECO:0000256" key="7">
    <source>
        <dbReference type="ARBA" id="ARBA00022927"/>
    </source>
</evidence>
<evidence type="ECO:0000256" key="8">
    <source>
        <dbReference type="ARBA" id="ARBA00022989"/>
    </source>
</evidence>
<dbReference type="PANTHER" id="PTHR33909">
    <property type="entry name" value="SEC TRANSLOCON ACCESSORY COMPLEX SUBUNIT YAJC"/>
    <property type="match status" value="1"/>
</dbReference>
<dbReference type="InterPro" id="IPR003849">
    <property type="entry name" value="Preprotein_translocase_YajC"/>
</dbReference>
<evidence type="ECO:0000256" key="4">
    <source>
        <dbReference type="ARBA" id="ARBA00022448"/>
    </source>
</evidence>
<dbReference type="SMART" id="SM01323">
    <property type="entry name" value="YajC"/>
    <property type="match status" value="1"/>
</dbReference>
<comment type="caution">
    <text evidence="12">The sequence shown here is derived from an EMBL/GenBank/DDBJ whole genome shotgun (WGS) entry which is preliminary data.</text>
</comment>
<sequence>MLLQILLQAPAGGSNISSLVFIGAMVVVFYFFMVRPQQKKIRDQKKFRESLTKGAQVVTLGGLHGRVVAVEDTTVVLEVDRGMRLTFEKSAIASEKTGATVPAPEVTSK</sequence>
<dbReference type="Pfam" id="PF02699">
    <property type="entry name" value="YajC"/>
    <property type="match status" value="1"/>
</dbReference>
<evidence type="ECO:0000256" key="6">
    <source>
        <dbReference type="ARBA" id="ARBA00022692"/>
    </source>
</evidence>
<dbReference type="PANTHER" id="PTHR33909:SF1">
    <property type="entry name" value="SEC TRANSLOCON ACCESSORY COMPLEX SUBUNIT YAJC"/>
    <property type="match status" value="1"/>
</dbReference>
<keyword evidence="5" id="KW-1003">Cell membrane</keyword>
<keyword evidence="13" id="KW-1185">Reference proteome</keyword>
<accession>A0A5M6DG15</accession>
<keyword evidence="9" id="KW-0811">Translocation</keyword>
<dbReference type="EMBL" id="VWSF01000011">
    <property type="protein sequence ID" value="KAA5544155.1"/>
    <property type="molecule type" value="Genomic_DNA"/>
</dbReference>
<evidence type="ECO:0000256" key="11">
    <source>
        <dbReference type="SAM" id="Phobius"/>
    </source>
</evidence>
<dbReference type="Proteomes" id="UP000323426">
    <property type="component" value="Unassembled WGS sequence"/>
</dbReference>
<dbReference type="GO" id="GO:0005886">
    <property type="term" value="C:plasma membrane"/>
    <property type="evidence" value="ECO:0007669"/>
    <property type="project" value="UniProtKB-SubCell"/>
</dbReference>
<evidence type="ECO:0000313" key="12">
    <source>
        <dbReference type="EMBL" id="KAA5544155.1"/>
    </source>
</evidence>
<evidence type="ECO:0000313" key="13">
    <source>
        <dbReference type="Proteomes" id="UP000323426"/>
    </source>
</evidence>
<reference evidence="12 13" key="1">
    <citation type="submission" date="2019-09" db="EMBL/GenBank/DDBJ databases">
        <title>Genome sequence and assembly of Adhaeribacter sp.</title>
        <authorList>
            <person name="Chhetri G."/>
        </authorList>
    </citation>
    <scope>NUCLEOTIDE SEQUENCE [LARGE SCALE GENOMIC DNA]</scope>
    <source>
        <strain evidence="12 13">DK36</strain>
    </source>
</reference>
<evidence type="ECO:0000256" key="5">
    <source>
        <dbReference type="ARBA" id="ARBA00022475"/>
    </source>
</evidence>
<organism evidence="12 13">
    <name type="scientific">Adhaeribacter rhizoryzae</name>
    <dbReference type="NCBI Taxonomy" id="2607907"/>
    <lineage>
        <taxon>Bacteria</taxon>
        <taxon>Pseudomonadati</taxon>
        <taxon>Bacteroidota</taxon>
        <taxon>Cytophagia</taxon>
        <taxon>Cytophagales</taxon>
        <taxon>Hymenobacteraceae</taxon>
        <taxon>Adhaeribacter</taxon>
    </lineage>
</organism>
<comment type="subcellular location">
    <subcellularLocation>
        <location evidence="1">Cell membrane</location>
        <topology evidence="1">Single-pass membrane protein</topology>
    </subcellularLocation>
</comment>
<dbReference type="NCBIfam" id="TIGR00739">
    <property type="entry name" value="yajC"/>
    <property type="match status" value="1"/>
</dbReference>
<keyword evidence="8 11" id="KW-1133">Transmembrane helix</keyword>
<proteinExistence type="inferred from homology"/>
<protein>
    <recommendedName>
        <fullName evidence="3">Sec translocon accessory complex subunit YajC</fullName>
    </recommendedName>
</protein>
<feature type="transmembrane region" description="Helical" evidence="11">
    <location>
        <begin position="12"/>
        <end position="32"/>
    </location>
</feature>
<dbReference type="PRINTS" id="PR01853">
    <property type="entry name" value="YAJCTRNLCASE"/>
</dbReference>
<keyword evidence="6 11" id="KW-0812">Transmembrane</keyword>
<evidence type="ECO:0000256" key="3">
    <source>
        <dbReference type="ARBA" id="ARBA00014962"/>
    </source>
</evidence>
<name>A0A5M6DG15_9BACT</name>
<evidence type="ECO:0000256" key="2">
    <source>
        <dbReference type="ARBA" id="ARBA00006742"/>
    </source>
</evidence>
<evidence type="ECO:0000256" key="9">
    <source>
        <dbReference type="ARBA" id="ARBA00023010"/>
    </source>
</evidence>
<comment type="similarity">
    <text evidence="2">Belongs to the YajC family.</text>
</comment>
<dbReference type="GO" id="GO:0015031">
    <property type="term" value="P:protein transport"/>
    <property type="evidence" value="ECO:0007669"/>
    <property type="project" value="UniProtKB-KW"/>
</dbReference>
<gene>
    <name evidence="12" type="primary">yajC</name>
    <name evidence="12" type="ORF">F0145_14670</name>
</gene>